<dbReference type="PANTHER" id="PTHR33841:SF1">
    <property type="entry name" value="DNA METHYLTRANSFERASE A"/>
    <property type="match status" value="1"/>
</dbReference>
<evidence type="ECO:0000313" key="8">
    <source>
        <dbReference type="Proteomes" id="UP001152872"/>
    </source>
</evidence>
<organism evidence="7 8">
    <name type="scientific">Pseudanabaena catenata USMAC16</name>
    <dbReference type="NCBI Taxonomy" id="1855837"/>
    <lineage>
        <taxon>Bacteria</taxon>
        <taxon>Bacillati</taxon>
        <taxon>Cyanobacteriota</taxon>
        <taxon>Cyanophyceae</taxon>
        <taxon>Pseudanabaenales</taxon>
        <taxon>Pseudanabaenaceae</taxon>
        <taxon>Pseudanabaena</taxon>
    </lineage>
</organism>
<evidence type="ECO:0000256" key="5">
    <source>
        <dbReference type="ARBA" id="ARBA00047942"/>
    </source>
</evidence>
<evidence type="ECO:0000313" key="7">
    <source>
        <dbReference type="EMBL" id="MDG3493612.1"/>
    </source>
</evidence>
<dbReference type="Proteomes" id="UP001152872">
    <property type="component" value="Unassembled WGS sequence"/>
</dbReference>
<dbReference type="RefSeq" id="WP_009625658.1">
    <property type="nucleotide sequence ID" value="NZ_VBTY01000016.1"/>
</dbReference>
<keyword evidence="2 7" id="KW-0489">Methyltransferase</keyword>
<dbReference type="GO" id="GO:0032259">
    <property type="term" value="P:methylation"/>
    <property type="evidence" value="ECO:0007669"/>
    <property type="project" value="UniProtKB-KW"/>
</dbReference>
<reference evidence="7" key="1">
    <citation type="submission" date="2019-05" db="EMBL/GenBank/DDBJ databases">
        <title>Whole genome sequencing of Pseudanabaena catenata USMAC16.</title>
        <authorList>
            <person name="Khan Z."/>
            <person name="Omar W.M."/>
            <person name="Convey P."/>
            <person name="Merican F."/>
            <person name="Najimudin N."/>
        </authorList>
    </citation>
    <scope>NUCLEOTIDE SEQUENCE</scope>
    <source>
        <strain evidence="7">USMAC16</strain>
    </source>
</reference>
<dbReference type="InterPro" id="IPR011639">
    <property type="entry name" value="MethylTrfase_TaqI-like_dom"/>
</dbReference>
<gene>
    <name evidence="7" type="primary">pglX</name>
    <name evidence="7" type="ORF">FEV09_03485</name>
</gene>
<comment type="catalytic activity">
    <reaction evidence="5">
        <text>a 2'-deoxyadenosine in DNA + S-adenosyl-L-methionine = an N(6)-methyl-2'-deoxyadenosine in DNA + S-adenosyl-L-homocysteine + H(+)</text>
        <dbReference type="Rhea" id="RHEA:15197"/>
        <dbReference type="Rhea" id="RHEA-COMP:12418"/>
        <dbReference type="Rhea" id="RHEA-COMP:12419"/>
        <dbReference type="ChEBI" id="CHEBI:15378"/>
        <dbReference type="ChEBI" id="CHEBI:57856"/>
        <dbReference type="ChEBI" id="CHEBI:59789"/>
        <dbReference type="ChEBI" id="CHEBI:90615"/>
        <dbReference type="ChEBI" id="CHEBI:90616"/>
        <dbReference type="EC" id="2.1.1.72"/>
    </reaction>
</comment>
<keyword evidence="8" id="KW-1185">Reference proteome</keyword>
<keyword evidence="3 7" id="KW-0808">Transferase</keyword>
<dbReference type="Pfam" id="PF07669">
    <property type="entry name" value="Eco57I"/>
    <property type="match status" value="1"/>
</dbReference>
<dbReference type="NCBIfam" id="NF033452">
    <property type="entry name" value="BREX_1_MTaseX"/>
    <property type="match status" value="1"/>
</dbReference>
<sequence length="1188" mass="136917">MDTSRLKRFAQFARRSLIEQVTSRLNLVLQPESMARREYGEAIADLEKEIKASSKEQVIDRVAYVWFNRFCALRFMDVNRYTKIGVLSPAEGQFQPEILAEAKMGHIDEDLVADAVVRDRIFALLNGTSPSPDPQTEAYRSLIVSVCNHFYKAMPYLFDRIANYTELLMPDDLLSGNSILAYTRETLTPDVCKDVEAIGWLYQFYISEKKDEVFDALKKNRKITPESIPAATQLFTPKWIVRYLVENSLGRLWMLNHPNSRLIEQMEYYIAPEQTETNFLRIAKPEDIKICDPACGSGHMLVYAFDLLYAIYEEEGYEPAEIPEKILTLNLFGIEIDERAGELAALALTMKATKHRRFFNKGIKPNICVLENVSFADDDVQGYMDFVGRDLFTAPLLRTLHEFEESNNFGSLIRPTVTDVAGMVEILRSKNVEGSLFFYRTHEKVLRVLRQADFLSSKYHVVIANPPYMGGKGMNNRMSAWVKDNYPDSKSDLFAMFMERNLELAVKNGLVAMVTMQSWMFLSSFEKLREKLIAKQDIATLIQIGYNSFPDLNSKVVQACAFVLVNSPHKNLGAYINLNDAPQSADKELVFIEKKKNNLIYRASVDDFKKIPSSAIAYWVSKRVLDIFATSEKLESLASPRQGLATADNDRFIKLWFEVKHNSIGFGLQNRKEAQDSKRKWFPYNKGGEFRKWYGNQEYIVNWKNDGYEIRNFGTENGGKSKSRPQNTDFYFQESVSWSKVSSSIFSLRFFPRGFIFADAGMSIFNLSQEVLKSILGVMNSPIMSNTVAAISPTLNFEVGQIKAFPINQEIINPNQDRIKSIDNIINISCSDWNSYETSWDFTTLPLLKVESDKYEVESNQNNKLHTSNSLLSTKYAQLRYHWQQTTLEMQRLEEENNRIFIEAYGLQDELTPEVPLKEITLTCNPHYRYDSNKSEAELETLLLADTMREFISYAVGCMFGRYSIDKEGLILANQGETIEDYLQKIPNPSFMPDRDNVIPILEGDWFTDDISEQFRKFLRLTFGEENYQTNLTFIEKALDKPIQKYFLKDFYNDHVKRYKKRPIYWLFSSPKGSFNVLIYLHRYRPDTASIVLNDYLREYRAKLTAHKKHLEAVSIDQNATQSEKTKALKTIENLRKIIDELEKYERDILYPLASQQLAIDLDDGVKVNYGKFGAALKKIAGLEATDD</sequence>
<accession>A0A9X4M6X8</accession>
<proteinExistence type="predicted"/>
<dbReference type="SUPFAM" id="SSF53335">
    <property type="entry name" value="S-adenosyl-L-methionine-dependent methyltransferases"/>
    <property type="match status" value="1"/>
</dbReference>
<evidence type="ECO:0000256" key="3">
    <source>
        <dbReference type="ARBA" id="ARBA00022679"/>
    </source>
</evidence>
<dbReference type="InterPro" id="IPR047939">
    <property type="entry name" value="BREX_1_PglX"/>
</dbReference>
<dbReference type="AlphaFoldDB" id="A0A9X4M6X8"/>
<evidence type="ECO:0000256" key="1">
    <source>
        <dbReference type="ARBA" id="ARBA00011900"/>
    </source>
</evidence>
<dbReference type="InterPro" id="IPR029063">
    <property type="entry name" value="SAM-dependent_MTases_sf"/>
</dbReference>
<dbReference type="PANTHER" id="PTHR33841">
    <property type="entry name" value="DNA METHYLTRANSFERASE YEEA-RELATED"/>
    <property type="match status" value="1"/>
</dbReference>
<dbReference type="PROSITE" id="PS00092">
    <property type="entry name" value="N6_MTASE"/>
    <property type="match status" value="1"/>
</dbReference>
<comment type="caution">
    <text evidence="7">The sequence shown here is derived from an EMBL/GenBank/DDBJ whole genome shotgun (WGS) entry which is preliminary data.</text>
</comment>
<protein>
    <recommendedName>
        <fullName evidence="1">site-specific DNA-methyltransferase (adenine-specific)</fullName>
        <ecNumber evidence="1">2.1.1.72</ecNumber>
    </recommendedName>
</protein>
<keyword evidence="4" id="KW-0949">S-adenosyl-L-methionine</keyword>
<dbReference type="GO" id="GO:0006304">
    <property type="term" value="P:DNA modification"/>
    <property type="evidence" value="ECO:0007669"/>
    <property type="project" value="InterPro"/>
</dbReference>
<dbReference type="InterPro" id="IPR002052">
    <property type="entry name" value="DNA_methylase_N6_adenine_CS"/>
</dbReference>
<dbReference type="GO" id="GO:0009007">
    <property type="term" value="F:site-specific DNA-methyltransferase (adenine-specific) activity"/>
    <property type="evidence" value="ECO:0007669"/>
    <property type="project" value="UniProtKB-EC"/>
</dbReference>
<feature type="domain" description="Type II methyltransferase M.TaqI-like" evidence="6">
    <location>
        <begin position="330"/>
        <end position="547"/>
    </location>
</feature>
<dbReference type="Gene3D" id="3.40.50.150">
    <property type="entry name" value="Vaccinia Virus protein VP39"/>
    <property type="match status" value="1"/>
</dbReference>
<dbReference type="EC" id="2.1.1.72" evidence="1"/>
<dbReference type="EMBL" id="VBTY01000016">
    <property type="protein sequence ID" value="MDG3493612.1"/>
    <property type="molecule type" value="Genomic_DNA"/>
</dbReference>
<dbReference type="InterPro" id="IPR050953">
    <property type="entry name" value="N4_N6_ade-DNA_methylase"/>
</dbReference>
<evidence type="ECO:0000256" key="4">
    <source>
        <dbReference type="ARBA" id="ARBA00022691"/>
    </source>
</evidence>
<dbReference type="PRINTS" id="PR00507">
    <property type="entry name" value="N12N6MTFRASE"/>
</dbReference>
<dbReference type="GO" id="GO:0003676">
    <property type="term" value="F:nucleic acid binding"/>
    <property type="evidence" value="ECO:0007669"/>
    <property type="project" value="InterPro"/>
</dbReference>
<name>A0A9X4M6X8_9CYAN</name>
<evidence type="ECO:0000259" key="6">
    <source>
        <dbReference type="Pfam" id="PF07669"/>
    </source>
</evidence>
<evidence type="ECO:0000256" key="2">
    <source>
        <dbReference type="ARBA" id="ARBA00022603"/>
    </source>
</evidence>